<dbReference type="Proteomes" id="UP001630127">
    <property type="component" value="Unassembled WGS sequence"/>
</dbReference>
<reference evidence="1 2" key="1">
    <citation type="submission" date="2024-11" db="EMBL/GenBank/DDBJ databases">
        <title>A near-complete genome assembly of Cinchona calisaya.</title>
        <authorList>
            <person name="Lian D.C."/>
            <person name="Zhao X.W."/>
            <person name="Wei L."/>
        </authorList>
    </citation>
    <scope>NUCLEOTIDE SEQUENCE [LARGE SCALE GENOMIC DNA]</scope>
    <source>
        <tissue evidence="1">Nenye</tissue>
    </source>
</reference>
<protein>
    <submittedName>
        <fullName evidence="1">Uncharacterized protein</fullName>
    </submittedName>
</protein>
<dbReference type="EMBL" id="JBJUIK010000016">
    <property type="protein sequence ID" value="KAL3500570.1"/>
    <property type="molecule type" value="Genomic_DNA"/>
</dbReference>
<gene>
    <name evidence="1" type="ORF">ACH5RR_039663</name>
</gene>
<evidence type="ECO:0000313" key="2">
    <source>
        <dbReference type="Proteomes" id="UP001630127"/>
    </source>
</evidence>
<keyword evidence="2" id="KW-1185">Reference proteome</keyword>
<evidence type="ECO:0000313" key="1">
    <source>
        <dbReference type="EMBL" id="KAL3500570.1"/>
    </source>
</evidence>
<accession>A0ABD2Y1J4</accession>
<name>A0ABD2Y1J4_9GENT</name>
<dbReference type="AlphaFoldDB" id="A0ABD2Y1J4"/>
<organism evidence="1 2">
    <name type="scientific">Cinchona calisaya</name>
    <dbReference type="NCBI Taxonomy" id="153742"/>
    <lineage>
        <taxon>Eukaryota</taxon>
        <taxon>Viridiplantae</taxon>
        <taxon>Streptophyta</taxon>
        <taxon>Embryophyta</taxon>
        <taxon>Tracheophyta</taxon>
        <taxon>Spermatophyta</taxon>
        <taxon>Magnoliopsida</taxon>
        <taxon>eudicotyledons</taxon>
        <taxon>Gunneridae</taxon>
        <taxon>Pentapetalae</taxon>
        <taxon>asterids</taxon>
        <taxon>lamiids</taxon>
        <taxon>Gentianales</taxon>
        <taxon>Rubiaceae</taxon>
        <taxon>Cinchonoideae</taxon>
        <taxon>Cinchoneae</taxon>
        <taxon>Cinchona</taxon>
    </lineage>
</organism>
<proteinExistence type="predicted"/>
<sequence length="68" mass="7401">MKQQVTALESLEGEADHSGMIIDYVLNSIHNQQGANSTLKFPGLTFLIKAMIMIVSLTSSTKMTSSLK</sequence>
<comment type="caution">
    <text evidence="1">The sequence shown here is derived from an EMBL/GenBank/DDBJ whole genome shotgun (WGS) entry which is preliminary data.</text>
</comment>